<comment type="caution">
    <text evidence="5">The sequence shown here is derived from an EMBL/GenBank/DDBJ whole genome shotgun (WGS) entry which is preliminary data.</text>
</comment>
<evidence type="ECO:0000313" key="6">
    <source>
        <dbReference type="Proteomes" id="UP001629246"/>
    </source>
</evidence>
<keyword evidence="6" id="KW-1185">Reference proteome</keyword>
<evidence type="ECO:0000313" key="5">
    <source>
        <dbReference type="EMBL" id="MFL9922815.1"/>
    </source>
</evidence>
<evidence type="ECO:0000256" key="1">
    <source>
        <dbReference type="ARBA" id="ARBA00010062"/>
    </source>
</evidence>
<dbReference type="PANTHER" id="PTHR47151">
    <property type="entry name" value="LEU/ILE/VAL-BINDING ABC TRANSPORTER SUBUNIT"/>
    <property type="match status" value="1"/>
</dbReference>
<sequence>MSIARLRASALVLCLAALLSFIFAAKPFAAPAVKSKKTEVAAQAVEPASDDEAPAVLIGFAGPLSGSAAGVGKSMLNAAQLAVDEANQRGFRIKGKAYVLKLVMQDDHADPRTAEYVAGYLSRMGVVGVIGHWNSAASLAAAPVYNKAGVIQISGATMSTAFTGQAFPAVFRTIGNNDGAGAFAADYAVRELKAQKIALIDDRTPFGRGFAEQFGKTAQQAGAEVIGTYSVSDKTSDFNQALLDIKKKNPDAVFFGGLDWQAALMAKALRRLKIEARLIVASGSVGLPFLMSAGPDANGTVVLEPGLPLEQMPGWKGFRQRYNQKFDTNIDLYATFAYDAAQVLIAAMRQANSVEAPVVAQELHKIRFSGVSGMISFNADGDLRDPRFSIYEVKNQQWVPVKLIGSDSR</sequence>
<dbReference type="RefSeq" id="WP_408153852.1">
    <property type="nucleotide sequence ID" value="NZ_JAQQFM010000001.1"/>
</dbReference>
<proteinExistence type="inferred from homology"/>
<dbReference type="InterPro" id="IPR028081">
    <property type="entry name" value="Leu-bd"/>
</dbReference>
<accession>A0ABW9A4H7</accession>
<keyword evidence="2 3" id="KW-0732">Signal</keyword>
<feature type="signal peptide" evidence="3">
    <location>
        <begin position="1"/>
        <end position="29"/>
    </location>
</feature>
<dbReference type="Pfam" id="PF13458">
    <property type="entry name" value="Peripla_BP_6"/>
    <property type="match status" value="1"/>
</dbReference>
<feature type="domain" description="Leucine-binding protein" evidence="4">
    <location>
        <begin position="58"/>
        <end position="394"/>
    </location>
</feature>
<comment type="similarity">
    <text evidence="1">Belongs to the leucine-binding protein family.</text>
</comment>
<gene>
    <name evidence="5" type="ORF">PQR62_00965</name>
</gene>
<protein>
    <submittedName>
        <fullName evidence="5">Branched-chain amino acid ABC transporter substrate-binding protein</fullName>
    </submittedName>
</protein>
<dbReference type="Proteomes" id="UP001629246">
    <property type="component" value="Unassembled WGS sequence"/>
</dbReference>
<dbReference type="Gene3D" id="3.40.50.2300">
    <property type="match status" value="2"/>
</dbReference>
<evidence type="ECO:0000256" key="3">
    <source>
        <dbReference type="SAM" id="SignalP"/>
    </source>
</evidence>
<name>A0ABW9A4H7_9BURK</name>
<reference evidence="5 6" key="1">
    <citation type="journal article" date="2024" name="Chem. Sci.">
        <title>Discovery of megapolipeptins by genome mining of a Burkholderiales bacteria collection.</title>
        <authorList>
            <person name="Paulo B.S."/>
            <person name="Recchia M.J.J."/>
            <person name="Lee S."/>
            <person name="Fergusson C.H."/>
            <person name="Romanowski S.B."/>
            <person name="Hernandez A."/>
            <person name="Krull N."/>
            <person name="Liu D.Y."/>
            <person name="Cavanagh H."/>
            <person name="Bos A."/>
            <person name="Gray C.A."/>
            <person name="Murphy B.T."/>
            <person name="Linington R.G."/>
            <person name="Eustaquio A.S."/>
        </authorList>
    </citation>
    <scope>NUCLEOTIDE SEQUENCE [LARGE SCALE GENOMIC DNA]</scope>
    <source>
        <strain evidence="5 6">RL21-008-BIB-A</strain>
    </source>
</reference>
<evidence type="ECO:0000259" key="4">
    <source>
        <dbReference type="Pfam" id="PF13458"/>
    </source>
</evidence>
<dbReference type="SUPFAM" id="SSF53822">
    <property type="entry name" value="Periplasmic binding protein-like I"/>
    <property type="match status" value="1"/>
</dbReference>
<dbReference type="InterPro" id="IPR028082">
    <property type="entry name" value="Peripla_BP_I"/>
</dbReference>
<feature type="chain" id="PRO_5045105966" evidence="3">
    <location>
        <begin position="30"/>
        <end position="409"/>
    </location>
</feature>
<organism evidence="5 6">
    <name type="scientific">Herbaspirillum lusitanum</name>
    <dbReference type="NCBI Taxonomy" id="213312"/>
    <lineage>
        <taxon>Bacteria</taxon>
        <taxon>Pseudomonadati</taxon>
        <taxon>Pseudomonadota</taxon>
        <taxon>Betaproteobacteria</taxon>
        <taxon>Burkholderiales</taxon>
        <taxon>Oxalobacteraceae</taxon>
        <taxon>Herbaspirillum</taxon>
    </lineage>
</organism>
<dbReference type="PANTHER" id="PTHR47151:SF2">
    <property type="entry name" value="AMINO ACID BINDING PROTEIN"/>
    <property type="match status" value="1"/>
</dbReference>
<dbReference type="EMBL" id="JAQQFM010000001">
    <property type="protein sequence ID" value="MFL9922815.1"/>
    <property type="molecule type" value="Genomic_DNA"/>
</dbReference>
<evidence type="ECO:0000256" key="2">
    <source>
        <dbReference type="ARBA" id="ARBA00022729"/>
    </source>
</evidence>
<dbReference type="CDD" id="cd06342">
    <property type="entry name" value="PBP1_ABC_LIVBP-like"/>
    <property type="match status" value="1"/>
</dbReference>